<evidence type="ECO:0000313" key="7">
    <source>
        <dbReference type="RefSeq" id="XP_018079558.1"/>
    </source>
</evidence>
<keyword evidence="6" id="KW-1185">Reference proteome</keyword>
<keyword evidence="2" id="KW-0238">DNA-binding</keyword>
<organism evidence="8">
    <name type="scientific">Xenopus laevis</name>
    <name type="common">African clawed frog</name>
    <dbReference type="NCBI Taxonomy" id="8355"/>
    <lineage>
        <taxon>Eukaryota</taxon>
        <taxon>Metazoa</taxon>
        <taxon>Chordata</taxon>
        <taxon>Craniata</taxon>
        <taxon>Vertebrata</taxon>
        <taxon>Euteleostomi</taxon>
        <taxon>Amphibia</taxon>
        <taxon>Batrachia</taxon>
        <taxon>Anura</taxon>
        <taxon>Pipoidea</taxon>
        <taxon>Pipidae</taxon>
        <taxon>Xenopodinae</taxon>
        <taxon>Xenopus</taxon>
        <taxon>Xenopus</taxon>
    </lineage>
</organism>
<name>A0A8J0T8K0_XENLA</name>
<dbReference type="RefSeq" id="XP_018079559.1">
    <property type="nucleotide sequence ID" value="XM_018224070.2"/>
</dbReference>
<proteinExistence type="predicted"/>
<dbReference type="Xenbase" id="XB-GENE-6486116">
    <property type="gene designation" value="jrk.S"/>
</dbReference>
<dbReference type="SUPFAM" id="SSF46689">
    <property type="entry name" value="Homeodomain-like"/>
    <property type="match status" value="2"/>
</dbReference>
<feature type="region of interest" description="Disordered" evidence="4">
    <location>
        <begin position="80"/>
        <end position="100"/>
    </location>
</feature>
<dbReference type="PROSITE" id="PS51253">
    <property type="entry name" value="HTH_CENPB"/>
    <property type="match status" value="1"/>
</dbReference>
<gene>
    <name evidence="7 8 9 10" type="primary">jrk.S</name>
</gene>
<dbReference type="InterPro" id="IPR009057">
    <property type="entry name" value="Homeodomain-like_sf"/>
</dbReference>
<dbReference type="GeneID" id="373713"/>
<dbReference type="PANTHER" id="PTHR19303">
    <property type="entry name" value="TRANSPOSON"/>
    <property type="match status" value="1"/>
</dbReference>
<dbReference type="KEGG" id="xla:373713"/>
<dbReference type="CTD" id="373713"/>
<dbReference type="Pfam" id="PF03221">
    <property type="entry name" value="HTH_Tnp_Tc5"/>
    <property type="match status" value="1"/>
</dbReference>
<evidence type="ECO:0000256" key="3">
    <source>
        <dbReference type="ARBA" id="ARBA00023242"/>
    </source>
</evidence>
<feature type="compositionally biased region" description="Basic and acidic residues" evidence="4">
    <location>
        <begin position="7"/>
        <end position="18"/>
    </location>
</feature>
<dbReference type="OrthoDB" id="125347at2759"/>
<protein>
    <submittedName>
        <fullName evidence="7 8">Jerky protein homolog</fullName>
    </submittedName>
</protein>
<evidence type="ECO:0000259" key="5">
    <source>
        <dbReference type="PROSITE" id="PS51253"/>
    </source>
</evidence>
<evidence type="ECO:0000313" key="6">
    <source>
        <dbReference type="Proteomes" id="UP000186698"/>
    </source>
</evidence>
<comment type="subcellular location">
    <subcellularLocation>
        <location evidence="1">Nucleus</location>
    </subcellularLocation>
</comment>
<dbReference type="GO" id="GO:0005634">
    <property type="term" value="C:nucleus"/>
    <property type="evidence" value="ECO:0000318"/>
    <property type="project" value="GO_Central"/>
</dbReference>
<evidence type="ECO:0000256" key="2">
    <source>
        <dbReference type="ARBA" id="ARBA00023125"/>
    </source>
</evidence>
<dbReference type="SMART" id="SM00674">
    <property type="entry name" value="CENPB"/>
    <property type="match status" value="1"/>
</dbReference>
<dbReference type="Pfam" id="PF03184">
    <property type="entry name" value="DDE_1"/>
    <property type="match status" value="1"/>
</dbReference>
<dbReference type="AlphaFoldDB" id="A0A8J0T8K0"/>
<dbReference type="AGR" id="Xenbase:XB-GENE-6486116"/>
<dbReference type="Proteomes" id="UP000186698">
    <property type="component" value="Chromosome 6S"/>
</dbReference>
<feature type="region of interest" description="Disordered" evidence="4">
    <location>
        <begin position="638"/>
        <end position="660"/>
    </location>
</feature>
<sequence>MECSPEMETRRLEGKWENEDSDTEDPLPITTIEMDYVSGDDLPEDEPEILQIKIKEEMEPEDFMNSTGNSVIPLADRVRKPSVTPRAGRKKKPPQHLPLLDKSCSPSHGFPGMFPNIPVPPLACKTTPDVPCSPCTPADSFQYLPTQPLLEYNINHPCSLHSPVQFPHSFFSMTDPSAGIPPDTKRKRVSLSIKDKVTLLQDLENGASVKSLCDKYGTGTSTIYDLKKQKDKLLTFYSNSDAPDLMADRKTLHQAKNVSVDKVLMEWIRQSRRDNFPLSRSLIMAQAKKFHVLLNISTPCEYSSGWYGKFKKRNGLGILSINGEKTTEEYNVADTFVKKLNKLVSDEHLSAEQVYNAAKTSIFWRHLPQKLVETAHVPAPSGLDEPKERLTVLACSNAAGTHKTRLLIIGKSRNPRAFKGVRVFPVTYTANKQAGISREIFQDWFENHFVPEARAHCMSVGLSCDAKIMLILDHCPTNPKPEFLVKDNVFAVCLPPDCTSFIQPLDQGILRLFKSHYKSEFLQRMLTACSKGKNAAQFQANVNIKDAIWTAALAWDKVDKQALIHGWRNLCPSTFVWDNPGEEYDFLGFTELRESQLVLELMNYARSLSCPEAQLIDEETMEESFNADTDAPVALQLPDGEINENSDDESDSDEPEVKEKMSIDRMISLAEELIGGMEQRSFISEQQIMSVYRIKEQLLQEKLYETAWTQIFPNGTSCPDPEPSGDENC</sequence>
<dbReference type="GO" id="GO:0003677">
    <property type="term" value="F:DNA binding"/>
    <property type="evidence" value="ECO:0000318"/>
    <property type="project" value="GO_Central"/>
</dbReference>
<evidence type="ECO:0000313" key="10">
    <source>
        <dbReference type="Xenbase" id="XB-GENE-6486116"/>
    </source>
</evidence>
<feature type="compositionally biased region" description="Acidic residues" evidence="4">
    <location>
        <begin position="641"/>
        <end position="654"/>
    </location>
</feature>
<accession>A0A8J0T8K0</accession>
<feature type="region of interest" description="Disordered" evidence="4">
    <location>
        <begin position="1"/>
        <end position="28"/>
    </location>
</feature>
<dbReference type="Pfam" id="PF04218">
    <property type="entry name" value="CENP-B_N"/>
    <property type="match status" value="1"/>
</dbReference>
<dbReference type="RefSeq" id="XP_018079558.1">
    <property type="nucleotide sequence ID" value="XM_018224069.2"/>
</dbReference>
<dbReference type="PANTHER" id="PTHR19303:SF16">
    <property type="entry name" value="JERKY PROTEIN HOMOLOG-LIKE"/>
    <property type="match status" value="1"/>
</dbReference>
<evidence type="ECO:0000256" key="1">
    <source>
        <dbReference type="ARBA" id="ARBA00004123"/>
    </source>
</evidence>
<evidence type="ECO:0000313" key="9">
    <source>
        <dbReference type="RefSeq" id="XP_018079560.1"/>
    </source>
</evidence>
<dbReference type="RefSeq" id="XP_018079560.1">
    <property type="nucleotide sequence ID" value="XM_018224071.2"/>
</dbReference>
<dbReference type="InterPro" id="IPR050863">
    <property type="entry name" value="CenT-Element_Derived"/>
</dbReference>
<evidence type="ECO:0000256" key="4">
    <source>
        <dbReference type="SAM" id="MobiDB-lite"/>
    </source>
</evidence>
<dbReference type="InterPro" id="IPR007889">
    <property type="entry name" value="HTH_Psq"/>
</dbReference>
<dbReference type="InterPro" id="IPR004875">
    <property type="entry name" value="DDE_SF_endonuclease_dom"/>
</dbReference>
<dbReference type="Gene3D" id="1.10.10.60">
    <property type="entry name" value="Homeodomain-like"/>
    <property type="match status" value="2"/>
</dbReference>
<dbReference type="InterPro" id="IPR006600">
    <property type="entry name" value="HTH_CenpB_DNA-bd_dom"/>
</dbReference>
<reference evidence="7 8" key="1">
    <citation type="submission" date="2022-04" db="UniProtKB">
        <authorList>
            <consortium name="RefSeq"/>
        </authorList>
    </citation>
    <scope>IDENTIFICATION</scope>
    <source>
        <strain evidence="7 8">J_2021</strain>
        <tissue evidence="7 8">Erythrocytes</tissue>
    </source>
</reference>
<keyword evidence="3" id="KW-0539">Nucleus</keyword>
<evidence type="ECO:0000313" key="8">
    <source>
        <dbReference type="RefSeq" id="XP_018079559.1"/>
    </source>
</evidence>
<feature type="domain" description="HTH CENPB-type" evidence="5">
    <location>
        <begin position="248"/>
        <end position="320"/>
    </location>
</feature>